<feature type="coiled-coil region" evidence="1">
    <location>
        <begin position="20"/>
        <end position="47"/>
    </location>
</feature>
<protein>
    <submittedName>
        <fullName evidence="3">Uncharacterized protein</fullName>
    </submittedName>
</protein>
<dbReference type="AlphaFoldDB" id="A0A4R4Z8C2"/>
<feature type="region of interest" description="Disordered" evidence="2">
    <location>
        <begin position="80"/>
        <end position="100"/>
    </location>
</feature>
<keyword evidence="4" id="KW-1185">Reference proteome</keyword>
<evidence type="ECO:0000313" key="3">
    <source>
        <dbReference type="EMBL" id="TDD54541.1"/>
    </source>
</evidence>
<evidence type="ECO:0000313" key="4">
    <source>
        <dbReference type="Proteomes" id="UP000295302"/>
    </source>
</evidence>
<feature type="region of interest" description="Disordered" evidence="2">
    <location>
        <begin position="131"/>
        <end position="162"/>
    </location>
</feature>
<organism evidence="3 4">
    <name type="scientific">Nonomuraea terrae</name>
    <dbReference type="NCBI Taxonomy" id="2530383"/>
    <lineage>
        <taxon>Bacteria</taxon>
        <taxon>Bacillati</taxon>
        <taxon>Actinomycetota</taxon>
        <taxon>Actinomycetes</taxon>
        <taxon>Streptosporangiales</taxon>
        <taxon>Streptosporangiaceae</taxon>
        <taxon>Nonomuraea</taxon>
    </lineage>
</organism>
<gene>
    <name evidence="3" type="ORF">E1286_04950</name>
</gene>
<keyword evidence="1" id="KW-0175">Coiled coil</keyword>
<sequence>MSNPYATDTPALPALTEAGIAHFRKLNERDEKELDILRSERTRLKAEIASIDSVVTDLHETIGRRQAKMRGDVIAQLPLGAVPPRSNGSDVIEPTTVQGPGSFPETKPDGHCVHCLEPVWQVSISPASPKGYRHSYGATCNPEDPHSGVAEVDEADTKAIQS</sequence>
<dbReference type="OrthoDB" id="9970418at2"/>
<dbReference type="Proteomes" id="UP000295302">
    <property type="component" value="Unassembled WGS sequence"/>
</dbReference>
<accession>A0A4R4Z8C2</accession>
<comment type="caution">
    <text evidence="3">The sequence shown here is derived from an EMBL/GenBank/DDBJ whole genome shotgun (WGS) entry which is preliminary data.</text>
</comment>
<name>A0A4R4Z8C2_9ACTN</name>
<dbReference type="RefSeq" id="WP_132609114.1">
    <property type="nucleotide sequence ID" value="NZ_SMKQ01000008.1"/>
</dbReference>
<proteinExistence type="predicted"/>
<reference evidence="3 4" key="1">
    <citation type="submission" date="2019-03" db="EMBL/GenBank/DDBJ databases">
        <title>Draft genome sequences of novel Actinobacteria.</title>
        <authorList>
            <person name="Sahin N."/>
            <person name="Ay H."/>
            <person name="Saygin H."/>
        </authorList>
    </citation>
    <scope>NUCLEOTIDE SEQUENCE [LARGE SCALE GENOMIC DNA]</scope>
    <source>
        <strain evidence="3 4">CH32</strain>
    </source>
</reference>
<dbReference type="EMBL" id="SMKQ01000008">
    <property type="protein sequence ID" value="TDD54541.1"/>
    <property type="molecule type" value="Genomic_DNA"/>
</dbReference>
<evidence type="ECO:0000256" key="2">
    <source>
        <dbReference type="SAM" id="MobiDB-lite"/>
    </source>
</evidence>
<evidence type="ECO:0000256" key="1">
    <source>
        <dbReference type="SAM" id="Coils"/>
    </source>
</evidence>